<gene>
    <name evidence="1" type="ORF">Patl1_05143</name>
</gene>
<evidence type="ECO:0000313" key="2">
    <source>
        <dbReference type="Proteomes" id="UP001164250"/>
    </source>
</evidence>
<reference evidence="2" key="1">
    <citation type="journal article" date="2023" name="G3 (Bethesda)">
        <title>Genome assembly and association tests identify interacting loci associated with vigor, precocity, and sex in interspecific pistachio rootstocks.</title>
        <authorList>
            <person name="Palmer W."/>
            <person name="Jacygrad E."/>
            <person name="Sagayaradj S."/>
            <person name="Cavanaugh K."/>
            <person name="Han R."/>
            <person name="Bertier L."/>
            <person name="Beede B."/>
            <person name="Kafkas S."/>
            <person name="Golino D."/>
            <person name="Preece J."/>
            <person name="Michelmore R."/>
        </authorList>
    </citation>
    <scope>NUCLEOTIDE SEQUENCE [LARGE SCALE GENOMIC DNA]</scope>
</reference>
<keyword evidence="2" id="KW-1185">Reference proteome</keyword>
<accession>A0ACC1BQM6</accession>
<proteinExistence type="predicted"/>
<sequence length="357" mass="40484">MLAAGRGYMEERETGKQEAVASVREIFGLSGPLYLTAVDWENSHHRRSVAASLVQGVYILERDRQQKRQGHQSHASPWWNFFHFQLISPLIDDVDFSIFGAIYEYNSSVFEHNAPKYVIAFRGTLNKPDSRLRDLKLDIQAIRSKLHQSSRFQLAMQAVQDLVAVVGTANIWLAGHSLGSAIALLSGKNMTKLNYPIETYLFNPPFFSLPIECISNPKVKHGIRIARSVVKAGIAVAVKGQHHSSQKDDSFFVLSDWVPYLFVNPADHICSEYIGYFEHRKKMKEVGATKIERLATQNSIGNMIFGVCVRDCEPLHLLPSAYLTINMSQTPDFKRAHGIHQWWDPSFDGQSELHLFR</sequence>
<evidence type="ECO:0000313" key="1">
    <source>
        <dbReference type="EMBL" id="KAJ0101388.1"/>
    </source>
</evidence>
<protein>
    <submittedName>
        <fullName evidence="1">Uncharacterized protein</fullName>
    </submittedName>
</protein>
<dbReference type="EMBL" id="CM047899">
    <property type="protein sequence ID" value="KAJ0101388.1"/>
    <property type="molecule type" value="Genomic_DNA"/>
</dbReference>
<dbReference type="Proteomes" id="UP001164250">
    <property type="component" value="Chromosome 3"/>
</dbReference>
<comment type="caution">
    <text evidence="1">The sequence shown here is derived from an EMBL/GenBank/DDBJ whole genome shotgun (WGS) entry which is preliminary data.</text>
</comment>
<organism evidence="1 2">
    <name type="scientific">Pistacia atlantica</name>
    <dbReference type="NCBI Taxonomy" id="434234"/>
    <lineage>
        <taxon>Eukaryota</taxon>
        <taxon>Viridiplantae</taxon>
        <taxon>Streptophyta</taxon>
        <taxon>Embryophyta</taxon>
        <taxon>Tracheophyta</taxon>
        <taxon>Spermatophyta</taxon>
        <taxon>Magnoliopsida</taxon>
        <taxon>eudicotyledons</taxon>
        <taxon>Gunneridae</taxon>
        <taxon>Pentapetalae</taxon>
        <taxon>rosids</taxon>
        <taxon>malvids</taxon>
        <taxon>Sapindales</taxon>
        <taxon>Anacardiaceae</taxon>
        <taxon>Pistacia</taxon>
    </lineage>
</organism>
<name>A0ACC1BQM6_9ROSI</name>